<dbReference type="Proteomes" id="UP000199406">
    <property type="component" value="Unassembled WGS sequence"/>
</dbReference>
<evidence type="ECO:0000259" key="2">
    <source>
        <dbReference type="Pfam" id="PF00144"/>
    </source>
</evidence>
<reference evidence="4" key="1">
    <citation type="submission" date="2016-10" db="EMBL/GenBank/DDBJ databases">
        <authorList>
            <person name="Varghese N."/>
            <person name="Submissions S."/>
        </authorList>
    </citation>
    <scope>NUCLEOTIDE SEQUENCE [LARGE SCALE GENOMIC DNA]</scope>
    <source>
        <strain evidence="4">DSM 44268</strain>
    </source>
</reference>
<dbReference type="PANTHER" id="PTHR43319:SF3">
    <property type="entry name" value="BETA-LACTAMASE-RELATED DOMAIN-CONTAINING PROTEIN"/>
    <property type="match status" value="1"/>
</dbReference>
<gene>
    <name evidence="3" type="ORF">SAMN05660662_3915</name>
</gene>
<dbReference type="RefSeq" id="WP_091770447.1">
    <property type="nucleotide sequence ID" value="NZ_FNBT01000009.1"/>
</dbReference>
<dbReference type="Gene3D" id="3.40.710.10">
    <property type="entry name" value="DD-peptidase/beta-lactamase superfamily"/>
    <property type="match status" value="1"/>
</dbReference>
<feature type="region of interest" description="Disordered" evidence="1">
    <location>
        <begin position="210"/>
        <end position="243"/>
    </location>
</feature>
<dbReference type="AlphaFoldDB" id="A0A1G7QA47"/>
<organism evidence="3 4">
    <name type="scientific">Blastococcus aurantiacus</name>
    <dbReference type="NCBI Taxonomy" id="1550231"/>
    <lineage>
        <taxon>Bacteria</taxon>
        <taxon>Bacillati</taxon>
        <taxon>Actinomycetota</taxon>
        <taxon>Actinomycetes</taxon>
        <taxon>Geodermatophilales</taxon>
        <taxon>Geodermatophilaceae</taxon>
        <taxon>Blastococcus</taxon>
    </lineage>
</organism>
<sequence length="378" mass="40629">MAEVHGSCSERFAGVREAMAHQLDAGEELGASVAVDLDGETVVDLWGGHRDAERTKPWSEHTIVNVWSTTKCVLALAALMLVESGELDLDAPVADYWPEFAAKGKKDVRVRHLLSHTSGVSGWEQPFSIRDMYDWDSATERLAQQAPWWEPGTASGYHANNQGHLVGEVIRRITNTTFKKFVADRIAGPLGADFQIGARESEVSRIAPVVAPPPPETGAAPPDPDSVAVKTFTGPRASATAANSPEWRAADLGALNGHSNARGVMRVLRTLSLGGEAGGVRLLSPETVEEVFAQQSDGVDLVLGVPFRFGTGYCLGSPIVPYVPEGRTFFWGGWGGSLAVMDLDRRLTITYMMNRMGSGILGSPRSEAYVRAVYAALA</sequence>
<keyword evidence="4" id="KW-1185">Reference proteome</keyword>
<dbReference type="STRING" id="1550231.SAMN05660662_3915"/>
<feature type="compositionally biased region" description="Pro residues" evidence="1">
    <location>
        <begin position="210"/>
        <end position="224"/>
    </location>
</feature>
<dbReference type="OrthoDB" id="3422781at2"/>
<name>A0A1G7QA47_9ACTN</name>
<proteinExistence type="predicted"/>
<dbReference type="InterPro" id="IPR012338">
    <property type="entry name" value="Beta-lactam/transpept-like"/>
</dbReference>
<evidence type="ECO:0000313" key="3">
    <source>
        <dbReference type="EMBL" id="SDF95364.1"/>
    </source>
</evidence>
<dbReference type="PANTHER" id="PTHR43319">
    <property type="entry name" value="BETA-LACTAMASE-RELATED"/>
    <property type="match status" value="1"/>
</dbReference>
<dbReference type="EMBL" id="FNBT01000009">
    <property type="protein sequence ID" value="SDF95364.1"/>
    <property type="molecule type" value="Genomic_DNA"/>
</dbReference>
<feature type="domain" description="Beta-lactamase-related" evidence="2">
    <location>
        <begin position="16"/>
        <end position="358"/>
    </location>
</feature>
<dbReference type="InterPro" id="IPR001466">
    <property type="entry name" value="Beta-lactam-related"/>
</dbReference>
<evidence type="ECO:0000256" key="1">
    <source>
        <dbReference type="SAM" id="MobiDB-lite"/>
    </source>
</evidence>
<protein>
    <submittedName>
        <fullName evidence="3">CubicO group peptidase, beta-lactamase class C family</fullName>
    </submittedName>
</protein>
<evidence type="ECO:0000313" key="4">
    <source>
        <dbReference type="Proteomes" id="UP000199406"/>
    </source>
</evidence>
<accession>A0A1G7QA47</accession>
<dbReference type="Pfam" id="PF00144">
    <property type="entry name" value="Beta-lactamase"/>
    <property type="match status" value="1"/>
</dbReference>
<dbReference type="InterPro" id="IPR052907">
    <property type="entry name" value="Beta-lactamase/esterase"/>
</dbReference>
<dbReference type="SUPFAM" id="SSF56601">
    <property type="entry name" value="beta-lactamase/transpeptidase-like"/>
    <property type="match status" value="1"/>
</dbReference>